<evidence type="ECO:0000313" key="2">
    <source>
        <dbReference type="EMBL" id="TNN54394.1"/>
    </source>
</evidence>
<sequence length="106" mass="12139">MWPVCSVGSDPERRRPRPARNSHSRREKKESGPKKTRLITHRDGVGRLSSSRHATPMFPCACRGSFICADHLEGRWSRVVFVGSRRLGERPRPSYRDHVRSVPPIP</sequence>
<feature type="compositionally biased region" description="Basic residues" evidence="1">
    <location>
        <begin position="14"/>
        <end position="26"/>
    </location>
</feature>
<protein>
    <submittedName>
        <fullName evidence="2">Uncharacterized protein</fullName>
    </submittedName>
</protein>
<dbReference type="Proteomes" id="UP000314294">
    <property type="component" value="Unassembled WGS sequence"/>
</dbReference>
<evidence type="ECO:0000256" key="1">
    <source>
        <dbReference type="SAM" id="MobiDB-lite"/>
    </source>
</evidence>
<proteinExistence type="predicted"/>
<evidence type="ECO:0000313" key="3">
    <source>
        <dbReference type="Proteomes" id="UP000314294"/>
    </source>
</evidence>
<dbReference type="EMBL" id="SRLO01000486">
    <property type="protein sequence ID" value="TNN54394.1"/>
    <property type="molecule type" value="Genomic_DNA"/>
</dbReference>
<reference evidence="2 3" key="1">
    <citation type="submission" date="2019-03" db="EMBL/GenBank/DDBJ databases">
        <title>First draft genome of Liparis tanakae, snailfish: a comprehensive survey of snailfish specific genes.</title>
        <authorList>
            <person name="Kim W."/>
            <person name="Song I."/>
            <person name="Jeong J.-H."/>
            <person name="Kim D."/>
            <person name="Kim S."/>
            <person name="Ryu S."/>
            <person name="Song J.Y."/>
            <person name="Lee S.K."/>
        </authorList>
    </citation>
    <scope>NUCLEOTIDE SEQUENCE [LARGE SCALE GENOMIC DNA]</scope>
    <source>
        <tissue evidence="2">Muscle</tissue>
    </source>
</reference>
<comment type="caution">
    <text evidence="2">The sequence shown here is derived from an EMBL/GenBank/DDBJ whole genome shotgun (WGS) entry which is preliminary data.</text>
</comment>
<accession>A0A4Z2GNR9</accession>
<dbReference type="AlphaFoldDB" id="A0A4Z2GNR9"/>
<organism evidence="2 3">
    <name type="scientific">Liparis tanakae</name>
    <name type="common">Tanaka's snailfish</name>
    <dbReference type="NCBI Taxonomy" id="230148"/>
    <lineage>
        <taxon>Eukaryota</taxon>
        <taxon>Metazoa</taxon>
        <taxon>Chordata</taxon>
        <taxon>Craniata</taxon>
        <taxon>Vertebrata</taxon>
        <taxon>Euteleostomi</taxon>
        <taxon>Actinopterygii</taxon>
        <taxon>Neopterygii</taxon>
        <taxon>Teleostei</taxon>
        <taxon>Neoteleostei</taxon>
        <taxon>Acanthomorphata</taxon>
        <taxon>Eupercaria</taxon>
        <taxon>Perciformes</taxon>
        <taxon>Cottioidei</taxon>
        <taxon>Cottales</taxon>
        <taxon>Liparidae</taxon>
        <taxon>Liparis</taxon>
    </lineage>
</organism>
<feature type="region of interest" description="Disordered" evidence="1">
    <location>
        <begin position="1"/>
        <end position="50"/>
    </location>
</feature>
<keyword evidence="3" id="KW-1185">Reference proteome</keyword>
<name>A0A4Z2GNR9_9TELE</name>
<gene>
    <name evidence="2" type="ORF">EYF80_035412</name>
</gene>